<evidence type="ECO:0000256" key="1">
    <source>
        <dbReference type="ARBA" id="ARBA00004196"/>
    </source>
</evidence>
<name>A0A7C2K1X6_9PLAN</name>
<dbReference type="PANTHER" id="PTHR32347:SF23">
    <property type="entry name" value="BLL5650 PROTEIN"/>
    <property type="match status" value="1"/>
</dbReference>
<evidence type="ECO:0000256" key="2">
    <source>
        <dbReference type="ARBA" id="ARBA00023054"/>
    </source>
</evidence>
<feature type="coiled-coil region" evidence="3">
    <location>
        <begin position="99"/>
        <end position="152"/>
    </location>
</feature>
<proteinExistence type="predicted"/>
<dbReference type="PANTHER" id="PTHR32347">
    <property type="entry name" value="EFFLUX SYSTEM COMPONENT YKNX-RELATED"/>
    <property type="match status" value="1"/>
</dbReference>
<keyword evidence="4" id="KW-0812">Transmembrane</keyword>
<reference evidence="6" key="1">
    <citation type="journal article" date="2020" name="mSystems">
        <title>Genome- and Community-Level Interaction Insights into Carbon Utilization and Element Cycling Functions of Hydrothermarchaeota in Hydrothermal Sediment.</title>
        <authorList>
            <person name="Zhou Z."/>
            <person name="Liu Y."/>
            <person name="Xu W."/>
            <person name="Pan J."/>
            <person name="Luo Z.H."/>
            <person name="Li M."/>
        </authorList>
    </citation>
    <scope>NUCLEOTIDE SEQUENCE [LARGE SCALE GENOMIC DNA]</scope>
    <source>
        <strain evidence="6">SpSt-339</strain>
    </source>
</reference>
<dbReference type="InterPro" id="IPR050465">
    <property type="entry name" value="UPF0194_transport"/>
</dbReference>
<accession>A0A7C2K1X6</accession>
<gene>
    <name evidence="6" type="ORF">ENQ76_11930</name>
</gene>
<dbReference type="SUPFAM" id="SSF111369">
    <property type="entry name" value="HlyD-like secretion proteins"/>
    <property type="match status" value="2"/>
</dbReference>
<comment type="caution">
    <text evidence="6">The sequence shown here is derived from an EMBL/GenBank/DDBJ whole genome shotgun (WGS) entry which is preliminary data.</text>
</comment>
<dbReference type="EMBL" id="DSOK01000333">
    <property type="protein sequence ID" value="HEN16163.1"/>
    <property type="molecule type" value="Genomic_DNA"/>
</dbReference>
<feature type="coiled-coil region" evidence="3">
    <location>
        <begin position="196"/>
        <end position="223"/>
    </location>
</feature>
<comment type="subcellular location">
    <subcellularLocation>
        <location evidence="1">Cell envelope</location>
    </subcellularLocation>
</comment>
<dbReference type="Gene3D" id="2.40.30.170">
    <property type="match status" value="1"/>
</dbReference>
<dbReference type="InterPro" id="IPR058647">
    <property type="entry name" value="BSH_CzcB-like"/>
</dbReference>
<organism evidence="6">
    <name type="scientific">Schlesneria paludicola</name>
    <dbReference type="NCBI Taxonomy" id="360056"/>
    <lineage>
        <taxon>Bacteria</taxon>
        <taxon>Pseudomonadati</taxon>
        <taxon>Planctomycetota</taxon>
        <taxon>Planctomycetia</taxon>
        <taxon>Planctomycetales</taxon>
        <taxon>Planctomycetaceae</taxon>
        <taxon>Schlesneria</taxon>
    </lineage>
</organism>
<dbReference type="Pfam" id="PF25973">
    <property type="entry name" value="BSH_CzcB"/>
    <property type="match status" value="1"/>
</dbReference>
<dbReference type="Gene3D" id="2.40.50.100">
    <property type="match status" value="2"/>
</dbReference>
<protein>
    <submittedName>
        <fullName evidence="6">HlyD family secretion protein</fullName>
    </submittedName>
</protein>
<sequence length="365" mass="40575">MNRHFILPILATVAVTFMTWHVIRTNRMEPMVPPPVQPSRTPYQHTIAGAGLIEPRSENIEVAAVVPGTVQEIRVRVGQRVAEGEILFRLDDRQRQADLAVQRARLAEAEAQLQKLQQMPRPEDVPPSEANVQKAQADVEAQQDLFNRAEELVAKKIWTEQERVQRRLALLSSKAILAQAEAEDARLKAGAWQADVEIARAKVEQAKEAVTQAEVEIDRLIVRAPITGTVLKVDVRPGEYVGTPPGQPLIVLGDIEVLHVRVDIDENDLPRFRPGLPGRGYVRGDAATPLPMQFVRVEPFVEPKRSLTNAGTERVDTRVLQVIYALESPTSTVYVGQQIDVFLNATGNESRPATEAAPEQRLVIQ</sequence>
<keyword evidence="2 3" id="KW-0175">Coiled coil</keyword>
<dbReference type="AlphaFoldDB" id="A0A7C2K1X6"/>
<keyword evidence="4" id="KW-1133">Transmembrane helix</keyword>
<evidence type="ECO:0000256" key="4">
    <source>
        <dbReference type="SAM" id="Phobius"/>
    </source>
</evidence>
<evidence type="ECO:0000259" key="5">
    <source>
        <dbReference type="Pfam" id="PF25973"/>
    </source>
</evidence>
<keyword evidence="4" id="KW-0472">Membrane</keyword>
<dbReference type="Gene3D" id="1.10.287.470">
    <property type="entry name" value="Helix hairpin bin"/>
    <property type="match status" value="2"/>
</dbReference>
<evidence type="ECO:0000313" key="6">
    <source>
        <dbReference type="EMBL" id="HEN16163.1"/>
    </source>
</evidence>
<dbReference type="GO" id="GO:0030313">
    <property type="term" value="C:cell envelope"/>
    <property type="evidence" value="ECO:0007669"/>
    <property type="project" value="UniProtKB-SubCell"/>
</dbReference>
<feature type="transmembrane region" description="Helical" evidence="4">
    <location>
        <begin position="6"/>
        <end position="23"/>
    </location>
</feature>
<feature type="domain" description="CzcB-like barrel-sandwich hybrid" evidence="5">
    <location>
        <begin position="61"/>
        <end position="242"/>
    </location>
</feature>
<evidence type="ECO:0000256" key="3">
    <source>
        <dbReference type="SAM" id="Coils"/>
    </source>
</evidence>